<dbReference type="CDD" id="cd08050">
    <property type="entry name" value="TAF6C"/>
    <property type="match status" value="1"/>
</dbReference>
<dbReference type="AlphaFoldDB" id="A0A0L0DLM0"/>
<dbReference type="Gene3D" id="1.25.40.770">
    <property type="entry name" value="TAF6, C-terminal HEAT repeat domain"/>
    <property type="match status" value="1"/>
</dbReference>
<dbReference type="GO" id="GO:0005669">
    <property type="term" value="C:transcription factor TFIID complex"/>
    <property type="evidence" value="ECO:0007669"/>
    <property type="project" value="InterPro"/>
</dbReference>
<dbReference type="GO" id="GO:0000124">
    <property type="term" value="C:SAGA complex"/>
    <property type="evidence" value="ECO:0007669"/>
    <property type="project" value="InterPro"/>
</dbReference>
<comment type="similarity">
    <text evidence="2">Belongs to the TAF6 family.</text>
</comment>
<keyword evidence="5" id="KW-0539">Nucleus</keyword>
<feature type="domain" description="TATA box binding protein associated factor (TAF) histone-like fold" evidence="7">
    <location>
        <begin position="77"/>
        <end position="100"/>
    </location>
</feature>
<keyword evidence="10" id="KW-1185">Reference proteome</keyword>
<evidence type="ECO:0000256" key="6">
    <source>
        <dbReference type="SAM" id="MobiDB-lite"/>
    </source>
</evidence>
<comment type="subcellular location">
    <subcellularLocation>
        <location evidence="1">Nucleus</location>
    </subcellularLocation>
</comment>
<dbReference type="RefSeq" id="XP_013754699.1">
    <property type="nucleotide sequence ID" value="XM_013899245.1"/>
</dbReference>
<evidence type="ECO:0000256" key="2">
    <source>
        <dbReference type="ARBA" id="ARBA00007688"/>
    </source>
</evidence>
<sequence length="562" mass="60168">MHKTTKEVKAMLSQVQAVVEVRDARALASTRNPILANQVAHKPRIVVAAKADLVDKAWMEAVEAGASESQRASPPVEATHFMQHGKRSKLTTADINNALRLRNVEVLYGHEGRETAREYLTVDEVLKRGETAEDDGEVVGETSEERKAKSKASRTKSRRSKAAAAAAAELDNETIYVPYDEVVGFADIIHAPLPKAPLEPSFAAHWLAVEGVQPAVPANLPPLVLASLLAGEGLAPDVVGVSSDQIKALGAGSLASTSALPGTASGMEDAQVRPFVRHVLSQELQMYYKMATSGVVGFDDELKNAVLESIRSDPGLHQLVPYFVHFVAHTVAVSLRNLPVLTSLMRMAQALLESEHLHIAPYLHQLMPPILTCMLGRRLCSAPSENHWELRLFAARLVRYVCSLYGSAYASLQPRICKTLVRAFLDPSRPVTTHYGAVAGLVALGPRVVQFAVLPNLEAYMAWLAPALAAGDAEPDRAAEASHMRTLLLTAVKRVLEASARAVVAGKVVAAPEGKPLPPSADLPGVAALAGQLADLIPDMQVDLQACVDLLGADDPAWTASP</sequence>
<gene>
    <name evidence="9" type="ORF">AMSG_12245</name>
</gene>
<dbReference type="Proteomes" id="UP000054408">
    <property type="component" value="Unassembled WGS sequence"/>
</dbReference>
<dbReference type="InterPro" id="IPR046344">
    <property type="entry name" value="TAF6_C_sf"/>
</dbReference>
<dbReference type="InterPro" id="IPR027417">
    <property type="entry name" value="P-loop_NTPase"/>
</dbReference>
<dbReference type="Gene3D" id="3.40.50.300">
    <property type="entry name" value="P-loop containing nucleotide triphosphate hydrolases"/>
    <property type="match status" value="1"/>
</dbReference>
<organism evidence="9 10">
    <name type="scientific">Thecamonas trahens ATCC 50062</name>
    <dbReference type="NCBI Taxonomy" id="461836"/>
    <lineage>
        <taxon>Eukaryota</taxon>
        <taxon>Apusozoa</taxon>
        <taxon>Apusomonadida</taxon>
        <taxon>Apusomonadidae</taxon>
        <taxon>Thecamonas</taxon>
    </lineage>
</organism>
<dbReference type="InterPro" id="IPR004823">
    <property type="entry name" value="TAF_TATA-bd_Histone-like_dom"/>
</dbReference>
<protein>
    <recommendedName>
        <fullName evidence="11">Transcription initiation factor TFIID subunit 6</fullName>
    </recommendedName>
</protein>
<reference evidence="9 10" key="1">
    <citation type="submission" date="2010-05" db="EMBL/GenBank/DDBJ databases">
        <title>The Genome Sequence of Thecamonas trahens ATCC 50062.</title>
        <authorList>
            <consortium name="The Broad Institute Genome Sequencing Platform"/>
            <person name="Russ C."/>
            <person name="Cuomo C."/>
            <person name="Shea T."/>
            <person name="Young S.K."/>
            <person name="Zeng Q."/>
            <person name="Koehrsen M."/>
            <person name="Haas B."/>
            <person name="Borodovsky M."/>
            <person name="Guigo R."/>
            <person name="Alvarado L."/>
            <person name="Berlin A."/>
            <person name="Bochicchio J."/>
            <person name="Borenstein D."/>
            <person name="Chapman S."/>
            <person name="Chen Z."/>
            <person name="Freedman E."/>
            <person name="Gellesch M."/>
            <person name="Goldberg J."/>
            <person name="Griggs A."/>
            <person name="Gujja S."/>
            <person name="Heilman E."/>
            <person name="Heiman D."/>
            <person name="Hepburn T."/>
            <person name="Howarth C."/>
            <person name="Jen D."/>
            <person name="Larson L."/>
            <person name="Mehta T."/>
            <person name="Park D."/>
            <person name="Pearson M."/>
            <person name="Roberts A."/>
            <person name="Saif S."/>
            <person name="Shenoy N."/>
            <person name="Sisk P."/>
            <person name="Stolte C."/>
            <person name="Sykes S."/>
            <person name="Thomson T."/>
            <person name="Walk T."/>
            <person name="White J."/>
            <person name="Yandava C."/>
            <person name="Burger G."/>
            <person name="Gray M.W."/>
            <person name="Holland P.W.H."/>
            <person name="King N."/>
            <person name="Lang F.B.F."/>
            <person name="Roger A.J."/>
            <person name="Ruiz-Trillo I."/>
            <person name="Lander E."/>
            <person name="Nusbaum C."/>
        </authorList>
    </citation>
    <scope>NUCLEOTIDE SEQUENCE [LARGE SCALE GENOMIC DNA]</scope>
    <source>
        <strain evidence="9 10">ATCC 50062</strain>
    </source>
</reference>
<dbReference type="GO" id="GO:0051123">
    <property type="term" value="P:RNA polymerase II preinitiation complex assembly"/>
    <property type="evidence" value="ECO:0007669"/>
    <property type="project" value="TreeGrafter"/>
</dbReference>
<evidence type="ECO:0000256" key="3">
    <source>
        <dbReference type="ARBA" id="ARBA00023015"/>
    </source>
</evidence>
<dbReference type="OMA" id="QPRICKT"/>
<dbReference type="GO" id="GO:0016251">
    <property type="term" value="F:RNA polymerase II general transcription initiation factor activity"/>
    <property type="evidence" value="ECO:0007669"/>
    <property type="project" value="InterPro"/>
</dbReference>
<evidence type="ECO:0000259" key="8">
    <source>
        <dbReference type="Pfam" id="PF07571"/>
    </source>
</evidence>
<feature type="compositionally biased region" description="Basic residues" evidence="6">
    <location>
        <begin position="148"/>
        <end position="159"/>
    </location>
</feature>
<dbReference type="GO" id="GO:0003713">
    <property type="term" value="F:transcription coactivator activity"/>
    <property type="evidence" value="ECO:0007669"/>
    <property type="project" value="TreeGrafter"/>
</dbReference>
<evidence type="ECO:0000256" key="4">
    <source>
        <dbReference type="ARBA" id="ARBA00023163"/>
    </source>
</evidence>
<evidence type="ECO:0000313" key="10">
    <source>
        <dbReference type="Proteomes" id="UP000054408"/>
    </source>
</evidence>
<dbReference type="PANTHER" id="PTHR10221:SF9">
    <property type="entry name" value="TRANSCRIPTION INITIATION FACTOR TFIID SUBUNIT 6"/>
    <property type="match status" value="1"/>
</dbReference>
<dbReference type="GeneID" id="25570159"/>
<feature type="region of interest" description="Disordered" evidence="6">
    <location>
        <begin position="132"/>
        <end position="159"/>
    </location>
</feature>
<keyword evidence="3" id="KW-0805">Transcription regulation</keyword>
<proteinExistence type="inferred from homology"/>
<keyword evidence="4" id="KW-0804">Transcription</keyword>
<name>A0A0L0DLM0_THETB</name>
<dbReference type="FunFam" id="1.25.40.770:FF:000001">
    <property type="entry name" value="Transcription initiation factor TFIID subunit 6"/>
    <property type="match status" value="1"/>
</dbReference>
<dbReference type="InterPro" id="IPR011442">
    <property type="entry name" value="TAF6_C"/>
</dbReference>
<dbReference type="STRING" id="461836.A0A0L0DLM0"/>
<dbReference type="Pfam" id="PF07571">
    <property type="entry name" value="TAF6_C"/>
    <property type="match status" value="1"/>
</dbReference>
<evidence type="ECO:0000259" key="7">
    <source>
        <dbReference type="Pfam" id="PF02969"/>
    </source>
</evidence>
<dbReference type="PANTHER" id="PTHR10221">
    <property type="entry name" value="TRANSCRIPTION INITIATION FACTOR TFIID SUBUNIT 6"/>
    <property type="match status" value="1"/>
</dbReference>
<dbReference type="InterPro" id="IPR016024">
    <property type="entry name" value="ARM-type_fold"/>
</dbReference>
<dbReference type="GO" id="GO:0046695">
    <property type="term" value="C:SLIK (SAGA-like) complex"/>
    <property type="evidence" value="ECO:0007669"/>
    <property type="project" value="InterPro"/>
</dbReference>
<evidence type="ECO:0000256" key="5">
    <source>
        <dbReference type="ARBA" id="ARBA00023242"/>
    </source>
</evidence>
<dbReference type="eggNOG" id="KOG2549">
    <property type="taxonomic scope" value="Eukaryota"/>
</dbReference>
<dbReference type="EMBL" id="GL349479">
    <property type="protein sequence ID" value="KNC53145.1"/>
    <property type="molecule type" value="Genomic_DNA"/>
</dbReference>
<dbReference type="Pfam" id="PF02969">
    <property type="entry name" value="TAF"/>
    <property type="match status" value="1"/>
</dbReference>
<accession>A0A0L0DLM0</accession>
<evidence type="ECO:0000313" key="9">
    <source>
        <dbReference type="EMBL" id="KNC53145.1"/>
    </source>
</evidence>
<evidence type="ECO:0000256" key="1">
    <source>
        <dbReference type="ARBA" id="ARBA00004123"/>
    </source>
</evidence>
<dbReference type="SUPFAM" id="SSF48371">
    <property type="entry name" value="ARM repeat"/>
    <property type="match status" value="1"/>
</dbReference>
<dbReference type="InterPro" id="IPR037796">
    <property type="entry name" value="TAF6"/>
</dbReference>
<evidence type="ECO:0008006" key="11">
    <source>
        <dbReference type="Google" id="ProtNLM"/>
    </source>
</evidence>
<feature type="domain" description="TAF6 C-terminal HEAT repeat" evidence="8">
    <location>
        <begin position="276"/>
        <end position="458"/>
    </location>
</feature>
<dbReference type="SUPFAM" id="SSF52540">
    <property type="entry name" value="P-loop containing nucleoside triphosphate hydrolases"/>
    <property type="match status" value="1"/>
</dbReference>
<dbReference type="OrthoDB" id="361039at2759"/>